<dbReference type="OrthoDB" id="444131at2759"/>
<dbReference type="AlphaFoldDB" id="A0A813H833"/>
<feature type="non-terminal residue" evidence="1">
    <location>
        <position position="1"/>
    </location>
</feature>
<evidence type="ECO:0000313" key="2">
    <source>
        <dbReference type="Proteomes" id="UP000654075"/>
    </source>
</evidence>
<reference evidence="1" key="1">
    <citation type="submission" date="2021-02" db="EMBL/GenBank/DDBJ databases">
        <authorList>
            <person name="Dougan E. K."/>
            <person name="Rhodes N."/>
            <person name="Thang M."/>
            <person name="Chan C."/>
        </authorList>
    </citation>
    <scope>NUCLEOTIDE SEQUENCE</scope>
</reference>
<evidence type="ECO:0000313" key="1">
    <source>
        <dbReference type="EMBL" id="CAE8634075.1"/>
    </source>
</evidence>
<dbReference type="EMBL" id="CAJNNV010030893">
    <property type="protein sequence ID" value="CAE8634075.1"/>
    <property type="molecule type" value="Genomic_DNA"/>
</dbReference>
<protein>
    <submittedName>
        <fullName evidence="1">Uncharacterized protein</fullName>
    </submittedName>
</protein>
<feature type="non-terminal residue" evidence="1">
    <location>
        <position position="80"/>
    </location>
</feature>
<name>A0A813H833_POLGL</name>
<comment type="caution">
    <text evidence="1">The sequence shown here is derived from an EMBL/GenBank/DDBJ whole genome shotgun (WGS) entry which is preliminary data.</text>
</comment>
<keyword evidence="2" id="KW-1185">Reference proteome</keyword>
<dbReference type="Proteomes" id="UP000654075">
    <property type="component" value="Unassembled WGS sequence"/>
</dbReference>
<sequence length="80" mass="8952">ASDLREARSDSDGGVATPMLFPMYVVPLEVFMQMTAARPHQQMLDEGDLFMFERGMGKAIFVSHQWLGSTSPDPDFSQLQ</sequence>
<gene>
    <name evidence="1" type="ORF">PGLA1383_LOCUS49748</name>
</gene>
<accession>A0A813H833</accession>
<proteinExistence type="predicted"/>
<organism evidence="1 2">
    <name type="scientific">Polarella glacialis</name>
    <name type="common">Dinoflagellate</name>
    <dbReference type="NCBI Taxonomy" id="89957"/>
    <lineage>
        <taxon>Eukaryota</taxon>
        <taxon>Sar</taxon>
        <taxon>Alveolata</taxon>
        <taxon>Dinophyceae</taxon>
        <taxon>Suessiales</taxon>
        <taxon>Suessiaceae</taxon>
        <taxon>Polarella</taxon>
    </lineage>
</organism>